<sequence length="96" mass="11384">MNFSIVRQNSSWKTVIILSILFYLHQSYAVTFQDLSPEDIQWYNDQVTHTHKVLDEQAKEDIEEGLGNKKNNNNYTNKKDKKTKDSKKEVRLRLPQ</sequence>
<dbReference type="AlphaFoldDB" id="A0AA90NK81"/>
<proteinExistence type="predicted"/>
<evidence type="ECO:0000313" key="2">
    <source>
        <dbReference type="EMBL" id="MDP0588188.1"/>
    </source>
</evidence>
<organism evidence="2 3">
    <name type="scientific">Candidatus Endonucleibacter bathymodioli</name>
    <dbReference type="NCBI Taxonomy" id="539814"/>
    <lineage>
        <taxon>Bacteria</taxon>
        <taxon>Pseudomonadati</taxon>
        <taxon>Pseudomonadota</taxon>
        <taxon>Gammaproteobacteria</taxon>
        <taxon>Oceanospirillales</taxon>
        <taxon>Endozoicomonadaceae</taxon>
        <taxon>Candidatus Endonucleibacter</taxon>
    </lineage>
</organism>
<gene>
    <name evidence="2" type="ORF">QS748_02880</name>
</gene>
<reference evidence="2 3" key="1">
    <citation type="journal article" date="2023" name="bioRxiv">
        <title>An intranuclear bacterial parasite of deep-sea mussels expresses apoptosis inhibitors acquired from its host.</title>
        <authorList>
            <person name="Gonzalez Porras M.A."/>
            <person name="Assie A."/>
            <person name="Tietjen M."/>
            <person name="Violette M."/>
            <person name="Kleiner M."/>
            <person name="Gruber-Vodicka H."/>
            <person name="Dubilier N."/>
            <person name="Leisch N."/>
        </authorList>
    </citation>
    <scope>NUCLEOTIDE SEQUENCE [LARGE SCALE GENOMIC DNA]</scope>
    <source>
        <strain evidence="2">IAP13</strain>
    </source>
</reference>
<comment type="caution">
    <text evidence="2">The sequence shown here is derived from an EMBL/GenBank/DDBJ whole genome shotgun (WGS) entry which is preliminary data.</text>
</comment>
<feature type="region of interest" description="Disordered" evidence="1">
    <location>
        <begin position="62"/>
        <end position="96"/>
    </location>
</feature>
<protein>
    <submittedName>
        <fullName evidence="2">Uncharacterized protein</fullName>
    </submittedName>
</protein>
<keyword evidence="3" id="KW-1185">Reference proteome</keyword>
<evidence type="ECO:0000256" key="1">
    <source>
        <dbReference type="SAM" id="MobiDB-lite"/>
    </source>
</evidence>
<name>A0AA90NK81_9GAMM</name>
<evidence type="ECO:0000313" key="3">
    <source>
        <dbReference type="Proteomes" id="UP001178148"/>
    </source>
</evidence>
<feature type="compositionally biased region" description="Basic and acidic residues" evidence="1">
    <location>
        <begin position="82"/>
        <end position="96"/>
    </location>
</feature>
<dbReference type="EMBL" id="JASXSV010000003">
    <property type="protein sequence ID" value="MDP0588188.1"/>
    <property type="molecule type" value="Genomic_DNA"/>
</dbReference>
<dbReference type="Proteomes" id="UP001178148">
    <property type="component" value="Unassembled WGS sequence"/>
</dbReference>
<accession>A0AA90NK81</accession>